<sequence>MSGLLSRWTVGSIGLTCKAFLNTGYCSSVTVNGLENLQEALYSEERNSGRGVITGFEKLMPEGRPFPYKYFPKRGVKLSVTFGKPICDEDVKMALSHTIESDELSGVTSSELSLGVPREEAQSRATSESGWLGKEIRHAEQEGETSEEMSRKTARIRSAVTAVLHRNVEALGRQVLGLRT</sequence>
<dbReference type="EMBL" id="MLYV02000445">
    <property type="protein sequence ID" value="PSR97080.1"/>
    <property type="molecule type" value="Genomic_DNA"/>
</dbReference>
<dbReference type="AlphaFoldDB" id="A0A2R6PW60"/>
<proteinExistence type="predicted"/>
<feature type="region of interest" description="Disordered" evidence="1">
    <location>
        <begin position="113"/>
        <end position="152"/>
    </location>
</feature>
<name>A0A2R6PW60_9APHY</name>
<keyword evidence="3" id="KW-1185">Reference proteome</keyword>
<dbReference type="OrthoDB" id="193467at2759"/>
<gene>
    <name evidence="2" type="ORF">PHLCEN_2v4361</name>
</gene>
<dbReference type="STRING" id="98765.A0A2R6PW60"/>
<dbReference type="Proteomes" id="UP000186601">
    <property type="component" value="Unassembled WGS sequence"/>
</dbReference>
<accession>A0A2R6PW60</accession>
<protein>
    <submittedName>
        <fullName evidence="2">Uncharacterized protein</fullName>
    </submittedName>
</protein>
<evidence type="ECO:0000256" key="1">
    <source>
        <dbReference type="SAM" id="MobiDB-lite"/>
    </source>
</evidence>
<evidence type="ECO:0000313" key="3">
    <source>
        <dbReference type="Proteomes" id="UP000186601"/>
    </source>
</evidence>
<comment type="caution">
    <text evidence="2">The sequence shown here is derived from an EMBL/GenBank/DDBJ whole genome shotgun (WGS) entry which is preliminary data.</text>
</comment>
<organism evidence="2 3">
    <name type="scientific">Hermanssonia centrifuga</name>
    <dbReference type="NCBI Taxonomy" id="98765"/>
    <lineage>
        <taxon>Eukaryota</taxon>
        <taxon>Fungi</taxon>
        <taxon>Dikarya</taxon>
        <taxon>Basidiomycota</taxon>
        <taxon>Agaricomycotina</taxon>
        <taxon>Agaricomycetes</taxon>
        <taxon>Polyporales</taxon>
        <taxon>Meruliaceae</taxon>
        <taxon>Hermanssonia</taxon>
    </lineage>
</organism>
<evidence type="ECO:0000313" key="2">
    <source>
        <dbReference type="EMBL" id="PSR97080.1"/>
    </source>
</evidence>
<reference evidence="2 3" key="1">
    <citation type="submission" date="2018-02" db="EMBL/GenBank/DDBJ databases">
        <title>Genome sequence of the basidiomycete white-rot fungus Phlebia centrifuga.</title>
        <authorList>
            <person name="Granchi Z."/>
            <person name="Peng M."/>
            <person name="de Vries R.P."/>
            <person name="Hilden K."/>
            <person name="Makela M.R."/>
            <person name="Grigoriev I."/>
            <person name="Riley R."/>
        </authorList>
    </citation>
    <scope>NUCLEOTIDE SEQUENCE [LARGE SCALE GENOMIC DNA]</scope>
    <source>
        <strain evidence="2 3">FBCC195</strain>
    </source>
</reference>